<name>A0ABT2FNU5_9GAMM</name>
<keyword evidence="1" id="KW-0732">Signal</keyword>
<sequence>MNKRLKLTLPVLMLASVAGCSSMDSAQIVTGERRDSIDTDQVILYETAPVNYRILAMISARSTENIGASEERKQQAIAQLKARAAAMGANGVLIYSMAGETDMPDRVVYNTFTGGGVVVTDDEKPKTVFGRAIYVTDK</sequence>
<protein>
    <recommendedName>
        <fullName evidence="4">Lipoprotein</fullName>
    </recommendedName>
</protein>
<feature type="chain" id="PRO_5047097186" description="Lipoprotein" evidence="1">
    <location>
        <begin position="27"/>
        <end position="138"/>
    </location>
</feature>
<organism evidence="2 3">
    <name type="scientific">Shewanella electrica</name>
    <dbReference type="NCBI Taxonomy" id="515560"/>
    <lineage>
        <taxon>Bacteria</taxon>
        <taxon>Pseudomonadati</taxon>
        <taxon>Pseudomonadota</taxon>
        <taxon>Gammaproteobacteria</taxon>
        <taxon>Alteromonadales</taxon>
        <taxon>Shewanellaceae</taxon>
        <taxon>Shewanella</taxon>
    </lineage>
</organism>
<reference evidence="2 3" key="1">
    <citation type="submission" date="2022-02" db="EMBL/GenBank/DDBJ databases">
        <authorList>
            <person name="Zhuang L."/>
        </authorList>
    </citation>
    <scope>NUCLEOTIDE SEQUENCE [LARGE SCALE GENOMIC DNA]</scope>
    <source>
        <strain evidence="2 3">C32</strain>
    </source>
</reference>
<dbReference type="PROSITE" id="PS51257">
    <property type="entry name" value="PROKAR_LIPOPROTEIN"/>
    <property type="match status" value="1"/>
</dbReference>
<dbReference type="EMBL" id="JAKOGG010000011">
    <property type="protein sequence ID" value="MCS4557657.1"/>
    <property type="molecule type" value="Genomic_DNA"/>
</dbReference>
<evidence type="ECO:0008006" key="4">
    <source>
        <dbReference type="Google" id="ProtNLM"/>
    </source>
</evidence>
<dbReference type="Proteomes" id="UP001201549">
    <property type="component" value="Unassembled WGS sequence"/>
</dbReference>
<gene>
    <name evidence="2" type="ORF">L9G74_14505</name>
</gene>
<keyword evidence="3" id="KW-1185">Reference proteome</keyword>
<dbReference type="RefSeq" id="WP_238897132.1">
    <property type="nucleotide sequence ID" value="NZ_JAKOGG010000011.1"/>
</dbReference>
<proteinExistence type="predicted"/>
<dbReference type="Gene3D" id="3.30.110.70">
    <property type="entry name" value="Hypothetical protein apc22750. Chain B"/>
    <property type="match status" value="1"/>
</dbReference>
<evidence type="ECO:0000313" key="3">
    <source>
        <dbReference type="Proteomes" id="UP001201549"/>
    </source>
</evidence>
<feature type="signal peptide" evidence="1">
    <location>
        <begin position="1"/>
        <end position="26"/>
    </location>
</feature>
<comment type="caution">
    <text evidence="2">The sequence shown here is derived from an EMBL/GenBank/DDBJ whole genome shotgun (WGS) entry which is preliminary data.</text>
</comment>
<evidence type="ECO:0000313" key="2">
    <source>
        <dbReference type="EMBL" id="MCS4557657.1"/>
    </source>
</evidence>
<reference evidence="3" key="2">
    <citation type="submission" date="2023-07" db="EMBL/GenBank/DDBJ databases">
        <title>Shewanella mangrovi sp. nov., an acetaldehyde- degrading bacterium isolated from mangrove sediment.</title>
        <authorList>
            <person name="Liu Y."/>
        </authorList>
    </citation>
    <scope>NUCLEOTIDE SEQUENCE [LARGE SCALE GENOMIC DNA]</scope>
    <source>
        <strain evidence="3">C32</strain>
    </source>
</reference>
<evidence type="ECO:0000256" key="1">
    <source>
        <dbReference type="SAM" id="SignalP"/>
    </source>
</evidence>
<accession>A0ABT2FNU5</accession>